<dbReference type="Pfam" id="PF00403">
    <property type="entry name" value="HMA"/>
    <property type="match status" value="1"/>
</dbReference>
<dbReference type="SUPFAM" id="SSF55008">
    <property type="entry name" value="HMA, heavy metal-associated domain"/>
    <property type="match status" value="1"/>
</dbReference>
<evidence type="ECO:0000256" key="1">
    <source>
        <dbReference type="ARBA" id="ARBA00004170"/>
    </source>
</evidence>
<keyword evidence="4" id="KW-0449">Lipoprotein</keyword>
<dbReference type="GO" id="GO:0009626">
    <property type="term" value="P:plant-type hypersensitive response"/>
    <property type="evidence" value="ECO:0007669"/>
    <property type="project" value="UniProtKB-KW"/>
</dbReference>
<evidence type="ECO:0000256" key="3">
    <source>
        <dbReference type="ARBA" id="ARBA00022723"/>
    </source>
</evidence>
<dbReference type="EMBL" id="BAABME010019561">
    <property type="protein sequence ID" value="GAA0157600.1"/>
    <property type="molecule type" value="Genomic_DNA"/>
</dbReference>
<dbReference type="Gene3D" id="3.30.70.100">
    <property type="match status" value="1"/>
</dbReference>
<evidence type="ECO:0000259" key="6">
    <source>
        <dbReference type="PROSITE" id="PS50846"/>
    </source>
</evidence>
<organism evidence="7 8">
    <name type="scientific">Lithospermum erythrorhizon</name>
    <name type="common">Purple gromwell</name>
    <name type="synonym">Lithospermum officinale var. erythrorhizon</name>
    <dbReference type="NCBI Taxonomy" id="34254"/>
    <lineage>
        <taxon>Eukaryota</taxon>
        <taxon>Viridiplantae</taxon>
        <taxon>Streptophyta</taxon>
        <taxon>Embryophyta</taxon>
        <taxon>Tracheophyta</taxon>
        <taxon>Spermatophyta</taxon>
        <taxon>Magnoliopsida</taxon>
        <taxon>eudicotyledons</taxon>
        <taxon>Gunneridae</taxon>
        <taxon>Pentapetalae</taxon>
        <taxon>asterids</taxon>
        <taxon>lamiids</taxon>
        <taxon>Boraginales</taxon>
        <taxon>Boraginaceae</taxon>
        <taxon>Boraginoideae</taxon>
        <taxon>Lithospermeae</taxon>
        <taxon>Lithospermum</taxon>
    </lineage>
</organism>
<evidence type="ECO:0000313" key="8">
    <source>
        <dbReference type="Proteomes" id="UP001454036"/>
    </source>
</evidence>
<reference evidence="7 8" key="1">
    <citation type="submission" date="2024-01" db="EMBL/GenBank/DDBJ databases">
        <title>The complete chloroplast genome sequence of Lithospermum erythrorhizon: insights into the phylogenetic relationship among Boraginaceae species and the maternal lineages of purple gromwells.</title>
        <authorList>
            <person name="Okada T."/>
            <person name="Watanabe K."/>
        </authorList>
    </citation>
    <scope>NUCLEOTIDE SEQUENCE [LARGE SCALE GENOMIC DNA]</scope>
</reference>
<name>A0AAV3Q0Z1_LITER</name>
<keyword evidence="8" id="KW-1185">Reference proteome</keyword>
<feature type="domain" description="HMA" evidence="6">
    <location>
        <begin position="6"/>
        <end position="69"/>
    </location>
</feature>
<protein>
    <recommendedName>
        <fullName evidence="6">HMA domain-containing protein</fullName>
    </recommendedName>
</protein>
<comment type="similarity">
    <text evidence="5">Belongs to the HIPP family.</text>
</comment>
<dbReference type="PROSITE" id="PS50846">
    <property type="entry name" value="HMA_2"/>
    <property type="match status" value="1"/>
</dbReference>
<proteinExistence type="inferred from homology"/>
<dbReference type="CDD" id="cd00371">
    <property type="entry name" value="HMA"/>
    <property type="match status" value="1"/>
</dbReference>
<dbReference type="GO" id="GO:0016020">
    <property type="term" value="C:membrane"/>
    <property type="evidence" value="ECO:0007669"/>
    <property type="project" value="UniProtKB-SubCell"/>
</dbReference>
<sequence>MEPFADFDCVLDVNVHCDACKMRMMEILRSIAGVYSVSIDGEKGKAMVRGEVDPNILMSALSRPGSGKHAELKYAKVNHPRARMMGNNYSDDSSYNYGYNNKYCDNNYYNTIEDPYKYRRPTMLGGHSSHDYYYQTRRPFPEYNDPYYGPNYYPNSYPLPLPPLPAARYVPSYPPMENDQYEDEPISFCSIM</sequence>
<dbReference type="Proteomes" id="UP001454036">
    <property type="component" value="Unassembled WGS sequence"/>
</dbReference>
<keyword evidence="2" id="KW-0488">Methylation</keyword>
<gene>
    <name evidence="7" type="ORF">LIER_38482</name>
</gene>
<dbReference type="PANTHER" id="PTHR45868:SF63">
    <property type="entry name" value="HMA DOMAIN-CONTAINING PROTEIN"/>
    <property type="match status" value="1"/>
</dbReference>
<dbReference type="InterPro" id="IPR006121">
    <property type="entry name" value="HMA_dom"/>
</dbReference>
<evidence type="ECO:0000313" key="7">
    <source>
        <dbReference type="EMBL" id="GAA0157600.1"/>
    </source>
</evidence>
<dbReference type="GO" id="GO:0046872">
    <property type="term" value="F:metal ion binding"/>
    <property type="evidence" value="ECO:0007669"/>
    <property type="project" value="UniProtKB-KW"/>
</dbReference>
<keyword evidence="4" id="KW-0636">Prenylation</keyword>
<accession>A0AAV3Q0Z1</accession>
<dbReference type="InterPro" id="IPR036163">
    <property type="entry name" value="HMA_dom_sf"/>
</dbReference>
<comment type="caution">
    <text evidence="7">The sequence shown here is derived from an EMBL/GenBank/DDBJ whole genome shotgun (WGS) entry which is preliminary data.</text>
</comment>
<evidence type="ECO:0000256" key="4">
    <source>
        <dbReference type="ARBA" id="ARBA00023289"/>
    </source>
</evidence>
<dbReference type="PANTHER" id="PTHR45868">
    <property type="entry name" value="HEAVY METAL-ASSOCIATED ISOPRENYLATED PLANT PROTEIN 33-RELATED"/>
    <property type="match status" value="1"/>
</dbReference>
<comment type="subcellular location">
    <subcellularLocation>
        <location evidence="1">Membrane</location>
        <topology evidence="1">Peripheral membrane protein</topology>
    </subcellularLocation>
</comment>
<dbReference type="AlphaFoldDB" id="A0AAV3Q0Z1"/>
<keyword evidence="3" id="KW-0479">Metal-binding</keyword>
<evidence type="ECO:0000256" key="2">
    <source>
        <dbReference type="ARBA" id="ARBA00022481"/>
    </source>
</evidence>
<evidence type="ECO:0000256" key="5">
    <source>
        <dbReference type="ARBA" id="ARBA00024045"/>
    </source>
</evidence>